<reference evidence="1 2" key="1">
    <citation type="submission" date="2013-01" db="EMBL/GenBank/DDBJ databases">
        <authorList>
            <person name="Bench S."/>
        </authorList>
    </citation>
    <scope>NUCLEOTIDE SEQUENCE [LARGE SCALE GENOMIC DNA]</scope>
    <source>
        <strain evidence="1 2">WH 8502</strain>
    </source>
</reference>
<dbReference type="EMBL" id="CAQK01000453">
    <property type="protein sequence ID" value="CCQ51332.1"/>
    <property type="molecule type" value="Genomic_DNA"/>
</dbReference>
<comment type="caution">
    <text evidence="1">The sequence shown here is derived from an EMBL/GenBank/DDBJ whole genome shotgun (WGS) entry which is preliminary data.</text>
</comment>
<dbReference type="AlphaFoldDB" id="T2IEV0"/>
<accession>T2IEV0</accession>
<proteinExistence type="predicted"/>
<reference evidence="1 2" key="2">
    <citation type="submission" date="2013-09" db="EMBL/GenBank/DDBJ databases">
        <title>Whole genome comparison of six Crocosphaera watsonii strains with differing phenotypes.</title>
        <authorList>
            <person name="Bench S.R."/>
            <person name="Heller P."/>
            <person name="Frank I."/>
            <person name="Arciniega M."/>
            <person name="Shilova I.N."/>
            <person name="Zehr J.P."/>
        </authorList>
    </citation>
    <scope>NUCLEOTIDE SEQUENCE [LARGE SCALE GENOMIC DNA]</scope>
    <source>
        <strain evidence="1 2">WH 8502</strain>
    </source>
</reference>
<gene>
    <name evidence="1" type="ORF">CWATWH8502_3493</name>
</gene>
<protein>
    <submittedName>
        <fullName evidence="1">Uncharacterized protein</fullName>
    </submittedName>
</protein>
<sequence>MAVGKVHPLAFEHIVEGLVYKPFFAPPDQPLSSLAVLTLSVLFHQ</sequence>
<dbReference type="Proteomes" id="UP000018348">
    <property type="component" value="Unassembled WGS sequence"/>
</dbReference>
<evidence type="ECO:0000313" key="2">
    <source>
        <dbReference type="Proteomes" id="UP000018348"/>
    </source>
</evidence>
<name>T2IEV0_CROWT</name>
<evidence type="ECO:0000313" key="1">
    <source>
        <dbReference type="EMBL" id="CCQ51332.1"/>
    </source>
</evidence>
<organism evidence="1 2">
    <name type="scientific">Crocosphaera watsonii WH 8502</name>
    <dbReference type="NCBI Taxonomy" id="423474"/>
    <lineage>
        <taxon>Bacteria</taxon>
        <taxon>Bacillati</taxon>
        <taxon>Cyanobacteriota</taxon>
        <taxon>Cyanophyceae</taxon>
        <taxon>Oscillatoriophycideae</taxon>
        <taxon>Chroococcales</taxon>
        <taxon>Aphanothecaceae</taxon>
        <taxon>Crocosphaera</taxon>
    </lineage>
</organism>